<keyword evidence="4 6" id="KW-0472">Membrane</keyword>
<evidence type="ECO:0000256" key="4">
    <source>
        <dbReference type="ARBA" id="ARBA00023136"/>
    </source>
</evidence>
<feature type="region of interest" description="Disordered" evidence="5">
    <location>
        <begin position="108"/>
        <end position="146"/>
    </location>
</feature>
<keyword evidence="2 6" id="KW-0812">Transmembrane</keyword>
<keyword evidence="3 6" id="KW-1133">Transmembrane helix</keyword>
<feature type="transmembrane region" description="Helical" evidence="6">
    <location>
        <begin position="39"/>
        <end position="58"/>
    </location>
</feature>
<evidence type="ECO:0000313" key="8">
    <source>
        <dbReference type="Proteomes" id="UP000238413"/>
    </source>
</evidence>
<comment type="subcellular location">
    <subcellularLocation>
        <location evidence="1">Membrane</location>
        <topology evidence="1">Multi-pass membrane protein</topology>
    </subcellularLocation>
</comment>
<dbReference type="Proteomes" id="UP000238413">
    <property type="component" value="Chromosome"/>
</dbReference>
<proteinExistence type="predicted"/>
<organism evidence="7 8">
    <name type="scientific">Streptomyces dengpaensis</name>
    <dbReference type="NCBI Taxonomy" id="2049881"/>
    <lineage>
        <taxon>Bacteria</taxon>
        <taxon>Bacillati</taxon>
        <taxon>Actinomycetota</taxon>
        <taxon>Actinomycetes</taxon>
        <taxon>Kitasatosporales</taxon>
        <taxon>Streptomycetaceae</taxon>
        <taxon>Streptomyces</taxon>
    </lineage>
</organism>
<dbReference type="Gene3D" id="1.20.1080.10">
    <property type="entry name" value="Glycerol uptake facilitator protein"/>
    <property type="match status" value="1"/>
</dbReference>
<dbReference type="PANTHER" id="PTHR30520">
    <property type="entry name" value="FORMATE TRANSPORTER-RELATED"/>
    <property type="match status" value="1"/>
</dbReference>
<evidence type="ECO:0000256" key="5">
    <source>
        <dbReference type="SAM" id="MobiDB-lite"/>
    </source>
</evidence>
<sequence>MAATSRSPVGVAMAVSPLLMLMVTGPPSAEHCPWTKLIQGMVFGVALTLVIFAGAELYTSNMMTMVQGACRRRVSVGGAGAVIVVSLLGNLVGSVVFSWSARHTRLPAAAPRRTPCRRSGRTRNPRRRSRSRSRSRRARAPDPRNLGQSHLTCCHLLPHLGGTSPSCRGVHRSVRRLRRVMAMAGGRGDERT</sequence>
<dbReference type="InterPro" id="IPR000292">
    <property type="entry name" value="For/NO2_transpt"/>
</dbReference>
<dbReference type="PANTHER" id="PTHR30520:SF8">
    <property type="entry name" value="NITRITE TRANSPORTER NIRC"/>
    <property type="match status" value="1"/>
</dbReference>
<name>A0ABM6SRW0_9ACTN</name>
<dbReference type="RefSeq" id="WP_099504936.1">
    <property type="nucleotide sequence ID" value="NZ_CP026652.1"/>
</dbReference>
<evidence type="ECO:0000256" key="1">
    <source>
        <dbReference type="ARBA" id="ARBA00004141"/>
    </source>
</evidence>
<gene>
    <name evidence="7" type="ORF">C4B68_17985</name>
</gene>
<dbReference type="EMBL" id="CP026652">
    <property type="protein sequence ID" value="AVH57355.1"/>
    <property type="molecule type" value="Genomic_DNA"/>
</dbReference>
<dbReference type="InterPro" id="IPR023271">
    <property type="entry name" value="Aquaporin-like"/>
</dbReference>
<keyword evidence="8" id="KW-1185">Reference proteome</keyword>
<feature type="transmembrane region" description="Helical" evidence="6">
    <location>
        <begin position="79"/>
        <end position="99"/>
    </location>
</feature>
<evidence type="ECO:0000256" key="3">
    <source>
        <dbReference type="ARBA" id="ARBA00022989"/>
    </source>
</evidence>
<dbReference type="Pfam" id="PF01226">
    <property type="entry name" value="Form_Nir_trans"/>
    <property type="match status" value="1"/>
</dbReference>
<evidence type="ECO:0000256" key="6">
    <source>
        <dbReference type="SAM" id="Phobius"/>
    </source>
</evidence>
<accession>A0ABM6SRW0</accession>
<evidence type="ECO:0000313" key="7">
    <source>
        <dbReference type="EMBL" id="AVH57355.1"/>
    </source>
</evidence>
<protein>
    <submittedName>
        <fullName evidence="7">Formate/nitrite transporter family protein</fullName>
    </submittedName>
</protein>
<feature type="compositionally biased region" description="Basic residues" evidence="5">
    <location>
        <begin position="114"/>
        <end position="138"/>
    </location>
</feature>
<reference evidence="7 8" key="1">
    <citation type="submission" date="2018-02" db="EMBL/GenBank/DDBJ databases">
        <title>Complete genome sequence of Streptomyces dengpaensis, the producer of angucyclines.</title>
        <authorList>
            <person name="Yumei L."/>
        </authorList>
    </citation>
    <scope>NUCLEOTIDE SEQUENCE [LARGE SCALE GENOMIC DNA]</scope>
    <source>
        <strain evidence="7 8">XZHG99</strain>
    </source>
</reference>
<evidence type="ECO:0000256" key="2">
    <source>
        <dbReference type="ARBA" id="ARBA00022692"/>
    </source>
</evidence>